<name>W1IQ47_9GAMM</name>
<keyword evidence="2" id="KW-1185">Reference proteome</keyword>
<dbReference type="AlphaFoldDB" id="W1IQ47"/>
<organism evidence="1 2">
    <name type="scientific">Xenorhabdus szentirmaii DSM 16338</name>
    <dbReference type="NCBI Taxonomy" id="1427518"/>
    <lineage>
        <taxon>Bacteria</taxon>
        <taxon>Pseudomonadati</taxon>
        <taxon>Pseudomonadota</taxon>
        <taxon>Gammaproteobacteria</taxon>
        <taxon>Enterobacterales</taxon>
        <taxon>Morganellaceae</taxon>
        <taxon>Xenorhabdus</taxon>
    </lineage>
</organism>
<reference evidence="1" key="1">
    <citation type="submission" date="2013-11" db="EMBL/GenBank/DDBJ databases">
        <title>Draft genome sequence and annotation of the entomopathogenic bacteria, Xenorhabdus cabanillasi strain JM26 and Xenorhabdus szentirmai strain DSM 16338.</title>
        <authorList>
            <person name="Gualtieri M."/>
            <person name="Ogier J.C."/>
            <person name="Pages S."/>
            <person name="Givaudan A."/>
            <person name="Gaudriault S."/>
        </authorList>
    </citation>
    <scope>NUCLEOTIDE SEQUENCE [LARGE SCALE GENOMIC DNA]</scope>
    <source>
        <strain evidence="1">DSM 16338</strain>
    </source>
</reference>
<accession>W1IQ47</accession>
<gene>
    <name evidence="1" type="ORF">XSR1_10097</name>
</gene>
<dbReference type="Proteomes" id="UP000019202">
    <property type="component" value="Unassembled WGS sequence"/>
</dbReference>
<comment type="caution">
    <text evidence="1">The sequence shown here is derived from an EMBL/GenBank/DDBJ whole genome shotgun (WGS) entry which is preliminary data.</text>
</comment>
<dbReference type="EMBL" id="CBXF010000001">
    <property type="protein sequence ID" value="CDL80617.1"/>
    <property type="molecule type" value="Genomic_DNA"/>
</dbReference>
<sequence length="45" mass="5287">MVNILCKNLKGENNIFYHIVIIFKQNWGNLIDNTEIKKVINLNLT</sequence>
<evidence type="ECO:0000313" key="1">
    <source>
        <dbReference type="EMBL" id="CDL80617.1"/>
    </source>
</evidence>
<protein>
    <submittedName>
        <fullName evidence="1">Uncharacterized protein</fullName>
    </submittedName>
</protein>
<evidence type="ECO:0000313" key="2">
    <source>
        <dbReference type="Proteomes" id="UP000019202"/>
    </source>
</evidence>
<proteinExistence type="predicted"/>